<dbReference type="EMBL" id="HF679032">
    <property type="protein sequence ID" value="CCT75021.1"/>
    <property type="molecule type" value="Genomic_DNA"/>
</dbReference>
<dbReference type="AlphaFoldDB" id="S0EJ48"/>
<gene>
    <name evidence="2" type="ORF">FFUJ_11096</name>
</gene>
<dbReference type="Pfam" id="PF06985">
    <property type="entry name" value="HET"/>
    <property type="match status" value="1"/>
</dbReference>
<evidence type="ECO:0000259" key="1">
    <source>
        <dbReference type="Pfam" id="PF06985"/>
    </source>
</evidence>
<evidence type="ECO:0000313" key="3">
    <source>
        <dbReference type="Proteomes" id="UP000016800"/>
    </source>
</evidence>
<dbReference type="STRING" id="1279085.S0EJ48"/>
<dbReference type="InterPro" id="IPR010730">
    <property type="entry name" value="HET"/>
</dbReference>
<name>S0EJ48_GIBF5</name>
<feature type="domain" description="Heterokaryon incompatibility" evidence="1">
    <location>
        <begin position="22"/>
        <end position="107"/>
    </location>
</feature>
<dbReference type="HOGENOM" id="CLU_000288_138_16_1"/>
<keyword evidence="3" id="KW-1185">Reference proteome</keyword>
<proteinExistence type="predicted"/>
<reference evidence="3" key="1">
    <citation type="journal article" date="2013" name="PLoS Pathog.">
        <title>Deciphering the cryptic genome: genome-wide analyses of the rice pathogen Fusarium fujikuroi reveal complex regulation of secondary metabolism and novel metabolites.</title>
        <authorList>
            <person name="Wiemann P."/>
            <person name="Sieber C.M."/>
            <person name="von Bargen K.W."/>
            <person name="Studt L."/>
            <person name="Niehaus E.M."/>
            <person name="Espino J.J."/>
            <person name="Huss K."/>
            <person name="Michielse C.B."/>
            <person name="Albermann S."/>
            <person name="Wagner D."/>
            <person name="Bergner S.V."/>
            <person name="Connolly L.R."/>
            <person name="Fischer A."/>
            <person name="Reuter G."/>
            <person name="Kleigrewe K."/>
            <person name="Bald T."/>
            <person name="Wingfield B.D."/>
            <person name="Ophir R."/>
            <person name="Freeman S."/>
            <person name="Hippler M."/>
            <person name="Smith K.M."/>
            <person name="Brown D.W."/>
            <person name="Proctor R.H."/>
            <person name="Munsterkotter M."/>
            <person name="Freitag M."/>
            <person name="Humpf H.U."/>
            <person name="Guldener U."/>
            <person name="Tudzynski B."/>
        </authorList>
    </citation>
    <scope>NUCLEOTIDE SEQUENCE [LARGE SCALE GENOMIC DNA]</scope>
    <source>
        <strain evidence="3">CBS 195.34 / IMI 58289 / NRRL A-6831</strain>
    </source>
</reference>
<dbReference type="GeneID" id="35404560"/>
<dbReference type="Proteomes" id="UP000016800">
    <property type="component" value="Chromosome X"/>
</dbReference>
<dbReference type="PANTHER" id="PTHR10622:SF10">
    <property type="entry name" value="HET DOMAIN-CONTAINING PROTEIN"/>
    <property type="match status" value="1"/>
</dbReference>
<dbReference type="RefSeq" id="XP_023437099.1">
    <property type="nucleotide sequence ID" value="XM_023569955.1"/>
</dbReference>
<accession>S0EJ48</accession>
<sequence length="511" mass="58766">MRLINTTTLEVEEFFDVSIPEYAILSHTWGDGEVSLQDWADRKNRRFKPGFQKIVWACTQAAKDQLNHVWVDTNCIDKSSSAELSEAINSMFRWYRRSAVCYVYLEDVPAMTLDECTKPDSAFRNARWFTRGWTLQELIAPPNVSFFSSNWTMIATKSELAPCITEITGIPWSCLLKGRLSKAHPLRRYSVAQRMAWASRRSTTRIEDQAYSLLGLFDISMPYHSFFASRLQYVDFLPRSPWEFSDSQSVVVSSSPQLQRHYTPEDHSYSFHLTNTGLQITLPIVPTLVPNFVFGVLDCWDIETTSTTTTRHVSRIWIPLLRKGTGESQRYLRLIWPQTFFPVKMARKDSIMFQEEEELLPRDDHASADSEEPSDHVDTVSTAMQRSILVKKPYATILSVSTWQPREAGSPFLLCFPRGTADYRLYGIFPSDESDTAWASETPPVLPLIMPRRIHRGSHQVPDIELFGRAETDIYAAVVVFKKKRSKPPRFVAIFLSNIAQRDKKRDGFRA</sequence>
<evidence type="ECO:0000313" key="2">
    <source>
        <dbReference type="EMBL" id="CCT75021.1"/>
    </source>
</evidence>
<organism evidence="2 3">
    <name type="scientific">Gibberella fujikuroi (strain CBS 195.34 / IMI 58289 / NRRL A-6831)</name>
    <name type="common">Bakanae and foot rot disease fungus</name>
    <name type="synonym">Fusarium fujikuroi</name>
    <dbReference type="NCBI Taxonomy" id="1279085"/>
    <lineage>
        <taxon>Eukaryota</taxon>
        <taxon>Fungi</taxon>
        <taxon>Dikarya</taxon>
        <taxon>Ascomycota</taxon>
        <taxon>Pezizomycotina</taxon>
        <taxon>Sordariomycetes</taxon>
        <taxon>Hypocreomycetidae</taxon>
        <taxon>Hypocreales</taxon>
        <taxon>Nectriaceae</taxon>
        <taxon>Fusarium</taxon>
        <taxon>Fusarium fujikuroi species complex</taxon>
    </lineage>
</organism>
<dbReference type="VEuPathDB" id="FungiDB:FFUJ_11096"/>
<protein>
    <recommendedName>
        <fullName evidence="1">Heterokaryon incompatibility domain-containing protein</fullName>
    </recommendedName>
</protein>
<dbReference type="PANTHER" id="PTHR10622">
    <property type="entry name" value="HET DOMAIN-CONTAINING PROTEIN"/>
    <property type="match status" value="1"/>
</dbReference>